<reference evidence="18 19" key="1">
    <citation type="journal article" date="2023" name="Insect Mol. Biol.">
        <title>Genome sequencing provides insights into the evolution of gene families encoding plant cell wall-degrading enzymes in longhorned beetles.</title>
        <authorList>
            <person name="Shin N.R."/>
            <person name="Okamura Y."/>
            <person name="Kirsch R."/>
            <person name="Pauchet Y."/>
        </authorList>
    </citation>
    <scope>NUCLEOTIDE SEQUENCE [LARGE SCALE GENOMIC DNA]</scope>
    <source>
        <strain evidence="18">EAD_L_NR</strain>
    </source>
</reference>
<keyword evidence="11 17" id="KW-1133">Transmembrane helix</keyword>
<evidence type="ECO:0000256" key="11">
    <source>
        <dbReference type="ARBA" id="ARBA00022989"/>
    </source>
</evidence>
<evidence type="ECO:0000256" key="16">
    <source>
        <dbReference type="ARBA" id="ARBA00046528"/>
    </source>
</evidence>
<evidence type="ECO:0000256" key="2">
    <source>
        <dbReference type="ARBA" id="ARBA00004434"/>
    </source>
</evidence>
<evidence type="ECO:0000256" key="15">
    <source>
        <dbReference type="ARBA" id="ARBA00031387"/>
    </source>
</evidence>
<dbReference type="Pfam" id="PF10183">
    <property type="entry name" value="ESSS"/>
    <property type="match status" value="1"/>
</dbReference>
<feature type="transmembrane region" description="Helical" evidence="17">
    <location>
        <begin position="72"/>
        <end position="91"/>
    </location>
</feature>
<name>A0AAV8VHB4_9CUCU</name>
<evidence type="ECO:0000256" key="14">
    <source>
        <dbReference type="ARBA" id="ARBA00030753"/>
    </source>
</evidence>
<evidence type="ECO:0000256" key="10">
    <source>
        <dbReference type="ARBA" id="ARBA00022982"/>
    </source>
</evidence>
<evidence type="ECO:0000256" key="6">
    <source>
        <dbReference type="ARBA" id="ARBA00022660"/>
    </source>
</evidence>
<keyword evidence="6" id="KW-0679">Respiratory chain</keyword>
<keyword evidence="12" id="KW-0496">Mitochondrion</keyword>
<evidence type="ECO:0000256" key="4">
    <source>
        <dbReference type="ARBA" id="ARBA00018632"/>
    </source>
</evidence>
<evidence type="ECO:0000256" key="13">
    <source>
        <dbReference type="ARBA" id="ARBA00023136"/>
    </source>
</evidence>
<dbReference type="InterPro" id="IPR019329">
    <property type="entry name" value="NADH_UbQ_OxRdtase_ESSS_su"/>
</dbReference>
<comment type="function">
    <text evidence="1">Accessory subunit of the mitochondrial membrane respiratory chain NADH dehydrogenase (Complex I), that is believed not to be involved in catalysis. Complex I functions in the transfer of electrons from NADH to the respiratory chain. The immediate electron acceptor for the enzyme is believed to be ubiquinone.</text>
</comment>
<dbReference type="Proteomes" id="UP001159042">
    <property type="component" value="Unassembled WGS sequence"/>
</dbReference>
<organism evidence="18 19">
    <name type="scientific">Exocentrus adspersus</name>
    <dbReference type="NCBI Taxonomy" id="1586481"/>
    <lineage>
        <taxon>Eukaryota</taxon>
        <taxon>Metazoa</taxon>
        <taxon>Ecdysozoa</taxon>
        <taxon>Arthropoda</taxon>
        <taxon>Hexapoda</taxon>
        <taxon>Insecta</taxon>
        <taxon>Pterygota</taxon>
        <taxon>Neoptera</taxon>
        <taxon>Endopterygota</taxon>
        <taxon>Coleoptera</taxon>
        <taxon>Polyphaga</taxon>
        <taxon>Cucujiformia</taxon>
        <taxon>Chrysomeloidea</taxon>
        <taxon>Cerambycidae</taxon>
        <taxon>Lamiinae</taxon>
        <taxon>Acanthocinini</taxon>
        <taxon>Exocentrus</taxon>
    </lineage>
</organism>
<keyword evidence="5" id="KW-0813">Transport</keyword>
<proteinExistence type="inferred from homology"/>
<evidence type="ECO:0000256" key="12">
    <source>
        <dbReference type="ARBA" id="ARBA00023128"/>
    </source>
</evidence>
<comment type="subunit">
    <text evidence="16">Complex I is composed of 45 different subunits. Interacts with BCAP31.</text>
</comment>
<evidence type="ECO:0000313" key="19">
    <source>
        <dbReference type="Proteomes" id="UP001159042"/>
    </source>
</evidence>
<dbReference type="EMBL" id="JANEYG010000090">
    <property type="protein sequence ID" value="KAJ8913619.1"/>
    <property type="molecule type" value="Genomic_DNA"/>
</dbReference>
<accession>A0AAV8VHB4</accession>
<dbReference type="AlphaFoldDB" id="A0AAV8VHB4"/>
<evidence type="ECO:0000256" key="9">
    <source>
        <dbReference type="ARBA" id="ARBA00022946"/>
    </source>
</evidence>
<evidence type="ECO:0000256" key="3">
    <source>
        <dbReference type="ARBA" id="ARBA00008915"/>
    </source>
</evidence>
<keyword evidence="19" id="KW-1185">Reference proteome</keyword>
<evidence type="ECO:0000256" key="1">
    <source>
        <dbReference type="ARBA" id="ARBA00003195"/>
    </source>
</evidence>
<comment type="caution">
    <text evidence="18">The sequence shown here is derived from an EMBL/GenBank/DDBJ whole genome shotgun (WGS) entry which is preliminary data.</text>
</comment>
<gene>
    <name evidence="18" type="ORF">NQ315_013441</name>
</gene>
<keyword evidence="9" id="KW-0809">Transit peptide</keyword>
<dbReference type="PANTHER" id="PTHR13327:SF0">
    <property type="entry name" value="NADH DEHYDROGENASE [UBIQUINONE] 1 BETA SUBCOMPLEX SUBUNIT 11, MITOCHONDRIAL"/>
    <property type="match status" value="1"/>
</dbReference>
<evidence type="ECO:0000256" key="17">
    <source>
        <dbReference type="SAM" id="Phobius"/>
    </source>
</evidence>
<evidence type="ECO:0000256" key="8">
    <source>
        <dbReference type="ARBA" id="ARBA00022792"/>
    </source>
</evidence>
<keyword evidence="10" id="KW-0249">Electron transport</keyword>
<comment type="subcellular location">
    <subcellularLocation>
        <location evidence="2">Mitochondrion inner membrane</location>
        <topology evidence="2">Single-pass membrane protein</topology>
    </subcellularLocation>
</comment>
<protein>
    <recommendedName>
        <fullName evidence="4">NADH dehydrogenase [ubiquinone] 1 beta subcomplex subunit 11, mitochondrial</fullName>
    </recommendedName>
    <alternativeName>
        <fullName evidence="15">Complex I-ESSS</fullName>
    </alternativeName>
    <alternativeName>
        <fullName evidence="14">NADH-ubiquinone oxidoreductase ESSS subunit</fullName>
    </alternativeName>
</protein>
<keyword evidence="13 17" id="KW-0472">Membrane</keyword>
<keyword evidence="7 17" id="KW-0812">Transmembrane</keyword>
<comment type="similarity">
    <text evidence="3">Belongs to the complex I NDUFB11 subunit family.</text>
</comment>
<evidence type="ECO:0000256" key="7">
    <source>
        <dbReference type="ARBA" id="ARBA00022692"/>
    </source>
</evidence>
<evidence type="ECO:0000313" key="18">
    <source>
        <dbReference type="EMBL" id="KAJ8913619.1"/>
    </source>
</evidence>
<dbReference type="GO" id="GO:0005743">
    <property type="term" value="C:mitochondrial inner membrane"/>
    <property type="evidence" value="ECO:0007669"/>
    <property type="project" value="UniProtKB-SubCell"/>
</dbReference>
<keyword evidence="8" id="KW-0999">Mitochondrion inner membrane</keyword>
<dbReference type="PANTHER" id="PTHR13327">
    <property type="entry name" value="NADH-UBIQUINONE OXIDOREDUCTASE ESSS SUBUNIT, MITOCHONDRIAL PRECURSOR"/>
    <property type="match status" value="1"/>
</dbReference>
<evidence type="ECO:0000256" key="5">
    <source>
        <dbReference type="ARBA" id="ARBA00022448"/>
    </source>
</evidence>
<sequence>MASITNIHRLRRVLPFVCRRFVSTSKKNNETATADVCKAAATTTKPAAQRDWISYGFDEENKEDDRSAMHSLMFASVTLCIAVIGFFLAYMPDYNNRDWAQREAFLELRRREQNGLPLVDPNFIDPAKINLPSDEELGDMEIII</sequence>